<evidence type="ECO:0000256" key="7">
    <source>
        <dbReference type="ARBA" id="ARBA00022840"/>
    </source>
</evidence>
<dbReference type="PRINTS" id="PR01657">
    <property type="entry name" value="MCMFAMILY"/>
</dbReference>
<dbReference type="PANTHER" id="PTHR11630">
    <property type="entry name" value="DNA REPLICATION LICENSING FACTOR MCM FAMILY MEMBER"/>
    <property type="match status" value="1"/>
</dbReference>
<dbReference type="Gene3D" id="2.20.28.10">
    <property type="match status" value="1"/>
</dbReference>
<dbReference type="VEuPathDB" id="MicrosporidiaDB:NBO_570g0001"/>
<dbReference type="GO" id="GO:0031261">
    <property type="term" value="C:DNA replication preinitiation complex"/>
    <property type="evidence" value="ECO:0007669"/>
    <property type="project" value="UniProtKB-ARBA"/>
</dbReference>
<dbReference type="InterPro" id="IPR031327">
    <property type="entry name" value="MCM"/>
</dbReference>
<accession>R0MDA3</accession>
<comment type="subunit">
    <text evidence="11">Component of the MCM2-7 complex.</text>
</comment>
<dbReference type="InterPro" id="IPR027925">
    <property type="entry name" value="MCM_N"/>
</dbReference>
<feature type="non-terminal residue" evidence="13">
    <location>
        <position position="1"/>
    </location>
</feature>
<keyword evidence="3 11" id="KW-0235">DNA replication</keyword>
<evidence type="ECO:0000256" key="9">
    <source>
        <dbReference type="ARBA" id="ARBA00023242"/>
    </source>
</evidence>
<evidence type="ECO:0000259" key="12">
    <source>
        <dbReference type="PROSITE" id="PS50051"/>
    </source>
</evidence>
<proteinExistence type="inferred from homology"/>
<keyword evidence="14" id="KW-1185">Reference proteome</keyword>
<evidence type="ECO:0000313" key="14">
    <source>
        <dbReference type="Proteomes" id="UP000016927"/>
    </source>
</evidence>
<keyword evidence="7 10" id="KW-0067">ATP-binding</keyword>
<evidence type="ECO:0000256" key="11">
    <source>
        <dbReference type="RuleBase" id="RU368061"/>
    </source>
</evidence>
<keyword evidence="9 11" id="KW-0539">Nucleus</keyword>
<dbReference type="STRING" id="578461.R0MDA3"/>
<dbReference type="Proteomes" id="UP000016927">
    <property type="component" value="Unassembled WGS sequence"/>
</dbReference>
<evidence type="ECO:0000256" key="4">
    <source>
        <dbReference type="ARBA" id="ARBA00022741"/>
    </source>
</evidence>
<dbReference type="GO" id="GO:0006279">
    <property type="term" value="P:premeiotic DNA replication"/>
    <property type="evidence" value="ECO:0007669"/>
    <property type="project" value="UniProtKB-ARBA"/>
</dbReference>
<dbReference type="InterPro" id="IPR033762">
    <property type="entry name" value="MCM_OB"/>
</dbReference>
<dbReference type="GO" id="GO:0006271">
    <property type="term" value="P:DNA strand elongation involved in DNA replication"/>
    <property type="evidence" value="ECO:0007669"/>
    <property type="project" value="TreeGrafter"/>
</dbReference>
<dbReference type="GO" id="GO:0003697">
    <property type="term" value="F:single-stranded DNA binding"/>
    <property type="evidence" value="ECO:0007669"/>
    <property type="project" value="TreeGrafter"/>
</dbReference>
<dbReference type="HOGENOM" id="CLU_000995_6_0_1"/>
<evidence type="ECO:0000256" key="2">
    <source>
        <dbReference type="ARBA" id="ARBA00008010"/>
    </source>
</evidence>
<dbReference type="InterPro" id="IPR041562">
    <property type="entry name" value="MCM_lid"/>
</dbReference>
<protein>
    <recommendedName>
        <fullName evidence="11">DNA replication licensing factor MCM3</fullName>
        <ecNumber evidence="11">3.6.4.12</ecNumber>
    </recommendedName>
</protein>
<feature type="domain" description="MCM C-terminal AAA(+) ATPase" evidence="12">
    <location>
        <begin position="276"/>
        <end position="474"/>
    </location>
</feature>
<keyword evidence="6 11" id="KW-0347">Helicase</keyword>
<dbReference type="GO" id="GO:0005656">
    <property type="term" value="C:nuclear pre-replicative complex"/>
    <property type="evidence" value="ECO:0007669"/>
    <property type="project" value="UniProtKB-ARBA"/>
</dbReference>
<comment type="catalytic activity">
    <reaction evidence="11">
        <text>ATP + H2O = ADP + phosphate + H(+)</text>
        <dbReference type="Rhea" id="RHEA:13065"/>
        <dbReference type="ChEBI" id="CHEBI:15377"/>
        <dbReference type="ChEBI" id="CHEBI:15378"/>
        <dbReference type="ChEBI" id="CHEBI:30616"/>
        <dbReference type="ChEBI" id="CHEBI:43474"/>
        <dbReference type="ChEBI" id="CHEBI:456216"/>
        <dbReference type="EC" id="3.6.4.12"/>
    </reaction>
</comment>
<dbReference type="SUPFAM" id="SSF50249">
    <property type="entry name" value="Nucleic acid-binding proteins"/>
    <property type="match status" value="1"/>
</dbReference>
<keyword evidence="5 11" id="KW-0378">Hydrolase</keyword>
<dbReference type="PROSITE" id="PS50051">
    <property type="entry name" value="MCM_2"/>
    <property type="match status" value="1"/>
</dbReference>
<evidence type="ECO:0000256" key="10">
    <source>
        <dbReference type="RuleBase" id="RU004070"/>
    </source>
</evidence>
<keyword evidence="8 10" id="KW-0238">DNA-binding</keyword>
<comment type="similarity">
    <text evidence="2 10">Belongs to the MCM family.</text>
</comment>
<dbReference type="Pfam" id="PF00493">
    <property type="entry name" value="MCM"/>
    <property type="match status" value="1"/>
</dbReference>
<dbReference type="EC" id="3.6.4.12" evidence="11"/>
<comment type="subcellular location">
    <subcellularLocation>
        <location evidence="1 11">Nucleus</location>
    </subcellularLocation>
</comment>
<dbReference type="GO" id="GO:0000727">
    <property type="term" value="P:double-strand break repair via break-induced replication"/>
    <property type="evidence" value="ECO:0007669"/>
    <property type="project" value="TreeGrafter"/>
</dbReference>
<evidence type="ECO:0000313" key="13">
    <source>
        <dbReference type="EMBL" id="EOB12050.1"/>
    </source>
</evidence>
<dbReference type="PANTHER" id="PTHR11630:SF46">
    <property type="entry name" value="DNA REPLICATION LICENSING FACTOR MCM3-RELATED"/>
    <property type="match status" value="1"/>
</dbReference>
<name>R0MDA3_NOSB1</name>
<dbReference type="InterPro" id="IPR001208">
    <property type="entry name" value="MCM_dom"/>
</dbReference>
<keyword evidence="4 10" id="KW-0547">Nucleotide-binding</keyword>
<sequence>ELLEKFRMFMSEHKTQNDEDYVEILMKKSQSNEKRIIFNINDIRDYDRRLTKELLNDPCTLVPYIEDEISKLISCKMFIGISGSFGEYFVNPRSLTSSLIGKMICIEGIVTSCSICRPKVMKSVHYNDKTEKFFSKDYRDSTMITKLPLTNTIYPTRDVDGTVLSTEFGLSEYFDFQTVVLQELPENAPAGQLPRSTEVILTFDLVDSVKPGDRIKAYGIYKSMVFGNAAFPNKFRTVVIANYIEQKARENELIITDHVMNVFNTFSKQTDLYQLIAPSIYGYDHIKKALALLLVGGNELMMRNGSRIRGDINILLVGDPSTAKSQLLRFVYNFTPISVATTGKGSSGVGLTAAVLLDKDTGDKRLEAGAMVLADRGVVCIDEFDKMNDMDRVAIHEVMEQQTVTISKAGIHTTLNARCSVLAAANPIWGQYRENKPPQDNVRLPESLLTRFDLIFITLDKSEYNLDQQIAKHVVKSHTTNQSEESSNLQEMFRGYIQFCKTKRPAMTKEASNLIIDEYTALRKGRSRKDQIVSVTPRMLETMIRLSTAHAKLRLSDTVDEDDVITIIEMLKSSLFQKVIKEPKRVKKDIEFNEEEEEEHEAIRDDLSKVENENIKKDLIINLLYEIRLENDSLMTVSVNEILGRLDPSSGIVEEDVRNVLIQLSAQDIIYFEEDKVFFIN</sequence>
<dbReference type="InterPro" id="IPR027417">
    <property type="entry name" value="P-loop_NTPase"/>
</dbReference>
<reference evidence="13 14" key="1">
    <citation type="journal article" date="2013" name="BMC Genomics">
        <title>Comparative genomics of parasitic silkworm microsporidia reveal an association between genome expansion and host adaptation.</title>
        <authorList>
            <person name="Pan G."/>
            <person name="Xu J."/>
            <person name="Li T."/>
            <person name="Xia Q."/>
            <person name="Liu S.L."/>
            <person name="Zhang G."/>
            <person name="Li S."/>
            <person name="Li C."/>
            <person name="Liu H."/>
            <person name="Yang L."/>
            <person name="Liu T."/>
            <person name="Zhang X."/>
            <person name="Wu Z."/>
            <person name="Fan W."/>
            <person name="Dang X."/>
            <person name="Xiang H."/>
            <person name="Tao M."/>
            <person name="Li Y."/>
            <person name="Hu J."/>
            <person name="Li Z."/>
            <person name="Lin L."/>
            <person name="Luo J."/>
            <person name="Geng L."/>
            <person name="Wang L."/>
            <person name="Long M."/>
            <person name="Wan Y."/>
            <person name="He N."/>
            <person name="Zhang Z."/>
            <person name="Lu C."/>
            <person name="Keeling P.J."/>
            <person name="Wang J."/>
            <person name="Xiang Z."/>
            <person name="Zhou Z."/>
        </authorList>
    </citation>
    <scope>NUCLEOTIDE SEQUENCE [LARGE SCALE GENOMIC DNA]</scope>
    <source>
        <strain evidence="14">CQ1 / CVCC 102059</strain>
    </source>
</reference>
<dbReference type="PRINTS" id="PR01659">
    <property type="entry name" value="MCMPROTEIN3"/>
</dbReference>
<dbReference type="PROSITE" id="PS00847">
    <property type="entry name" value="MCM_1"/>
    <property type="match status" value="1"/>
</dbReference>
<feature type="non-terminal residue" evidence="13">
    <location>
        <position position="681"/>
    </location>
</feature>
<dbReference type="GO" id="GO:1902975">
    <property type="term" value="P:mitotic DNA replication initiation"/>
    <property type="evidence" value="ECO:0007669"/>
    <property type="project" value="TreeGrafter"/>
</dbReference>
<dbReference type="SMART" id="SM00350">
    <property type="entry name" value="MCM"/>
    <property type="match status" value="1"/>
</dbReference>
<dbReference type="OrthoDB" id="1882346at2759"/>
<evidence type="ECO:0000256" key="1">
    <source>
        <dbReference type="ARBA" id="ARBA00004123"/>
    </source>
</evidence>
<dbReference type="AlphaFoldDB" id="R0MDA3"/>
<dbReference type="InterPro" id="IPR012340">
    <property type="entry name" value="NA-bd_OB-fold"/>
</dbReference>
<dbReference type="Pfam" id="PF17855">
    <property type="entry name" value="MCM_lid"/>
    <property type="match status" value="1"/>
</dbReference>
<dbReference type="GO" id="GO:0043596">
    <property type="term" value="C:nuclear replication fork"/>
    <property type="evidence" value="ECO:0007669"/>
    <property type="project" value="UniProtKB-ARBA"/>
</dbReference>
<dbReference type="SMART" id="SM00382">
    <property type="entry name" value="AAA"/>
    <property type="match status" value="1"/>
</dbReference>
<dbReference type="Gene3D" id="3.40.50.300">
    <property type="entry name" value="P-loop containing nucleotide triphosphate hydrolases"/>
    <property type="match status" value="1"/>
</dbReference>
<dbReference type="GO" id="GO:0005524">
    <property type="term" value="F:ATP binding"/>
    <property type="evidence" value="ECO:0007669"/>
    <property type="project" value="UniProtKB-UniRule"/>
</dbReference>
<dbReference type="InterPro" id="IPR008046">
    <property type="entry name" value="Mcm3"/>
</dbReference>
<dbReference type="InterPro" id="IPR018525">
    <property type="entry name" value="MCM_CS"/>
</dbReference>
<dbReference type="InterPro" id="IPR003593">
    <property type="entry name" value="AAA+_ATPase"/>
</dbReference>
<organism evidence="13 14">
    <name type="scientific">Nosema bombycis (strain CQ1 / CVCC 102059)</name>
    <name type="common">Microsporidian parasite</name>
    <name type="synonym">Pebrine of silkworm</name>
    <dbReference type="NCBI Taxonomy" id="578461"/>
    <lineage>
        <taxon>Eukaryota</taxon>
        <taxon>Fungi</taxon>
        <taxon>Fungi incertae sedis</taxon>
        <taxon>Microsporidia</taxon>
        <taxon>Nosematidae</taxon>
        <taxon>Nosema</taxon>
    </lineage>
</organism>
<dbReference type="GO" id="GO:0016887">
    <property type="term" value="F:ATP hydrolysis activity"/>
    <property type="evidence" value="ECO:0007669"/>
    <property type="project" value="RHEA"/>
</dbReference>
<dbReference type="EMBL" id="KB909477">
    <property type="protein sequence ID" value="EOB12050.1"/>
    <property type="molecule type" value="Genomic_DNA"/>
</dbReference>
<dbReference type="OMA" id="EANHIMV"/>
<evidence type="ECO:0000256" key="6">
    <source>
        <dbReference type="ARBA" id="ARBA00022806"/>
    </source>
</evidence>
<dbReference type="Pfam" id="PF14551">
    <property type="entry name" value="MCM_N"/>
    <property type="match status" value="1"/>
</dbReference>
<evidence type="ECO:0000256" key="5">
    <source>
        <dbReference type="ARBA" id="ARBA00022801"/>
    </source>
</evidence>
<dbReference type="SUPFAM" id="SSF52540">
    <property type="entry name" value="P-loop containing nucleoside triphosphate hydrolases"/>
    <property type="match status" value="1"/>
</dbReference>
<dbReference type="FunFam" id="3.40.50.300:FF:002469">
    <property type="entry name" value="Cell division control protein 21"/>
    <property type="match status" value="1"/>
</dbReference>
<gene>
    <name evidence="13" type="primary">MCM3</name>
    <name evidence="13" type="ORF">NBO_570g0001</name>
</gene>
<dbReference type="GO" id="GO:0042555">
    <property type="term" value="C:MCM complex"/>
    <property type="evidence" value="ECO:0007669"/>
    <property type="project" value="UniProtKB-UniRule"/>
</dbReference>
<comment type="function">
    <text evidence="11">Acts as component of the MCM2-7 complex (MCM complex) which is the replicative helicase essential for 'once per cell cycle' DNA replication initiation and elongation in eukaryotic cells. The active ATPase sites in the MCM2-7 ring are formed through the interaction surfaces of two neighboring subunits such that a critical structure of a conserved arginine finger motif is provided in trans relative to the ATP-binding site of the Walker A box of the adjacent subunit. The six ATPase active sites, however, are likely to contribute differentially to the complex helicase activity.</text>
</comment>
<evidence type="ECO:0000256" key="3">
    <source>
        <dbReference type="ARBA" id="ARBA00022705"/>
    </source>
</evidence>
<dbReference type="Gene3D" id="3.30.1640.10">
    <property type="entry name" value="mini-chromosome maintenance (MCM) complex, chain A, domain 1"/>
    <property type="match status" value="1"/>
</dbReference>
<dbReference type="Gene3D" id="2.40.50.140">
    <property type="entry name" value="Nucleic acid-binding proteins"/>
    <property type="match status" value="1"/>
</dbReference>
<dbReference type="Pfam" id="PF17207">
    <property type="entry name" value="MCM_OB"/>
    <property type="match status" value="1"/>
</dbReference>
<dbReference type="GO" id="GO:0017116">
    <property type="term" value="F:single-stranded DNA helicase activity"/>
    <property type="evidence" value="ECO:0007669"/>
    <property type="project" value="TreeGrafter"/>
</dbReference>
<evidence type="ECO:0000256" key="8">
    <source>
        <dbReference type="ARBA" id="ARBA00023125"/>
    </source>
</evidence>